<dbReference type="Proteomes" id="UP000248887">
    <property type="component" value="Unassembled WGS sequence"/>
</dbReference>
<evidence type="ECO:0000313" key="2">
    <source>
        <dbReference type="EMBL" id="PZQ85427.1"/>
    </source>
</evidence>
<feature type="chain" id="PRO_5016164381" evidence="1">
    <location>
        <begin position="34"/>
        <end position="119"/>
    </location>
</feature>
<reference evidence="2 3" key="1">
    <citation type="submission" date="2017-08" db="EMBL/GenBank/DDBJ databases">
        <title>Infants hospitalized years apart are colonized by the same room-sourced microbial strains.</title>
        <authorList>
            <person name="Brooks B."/>
            <person name="Olm M.R."/>
            <person name="Firek B.A."/>
            <person name="Baker R."/>
            <person name="Thomas B.C."/>
            <person name="Morowitz M.J."/>
            <person name="Banfield J.F."/>
        </authorList>
    </citation>
    <scope>NUCLEOTIDE SEQUENCE [LARGE SCALE GENOMIC DNA]</scope>
    <source>
        <strain evidence="2">S2_005_001_R2_27</strain>
    </source>
</reference>
<protein>
    <submittedName>
        <fullName evidence="2">Uncharacterized protein</fullName>
    </submittedName>
</protein>
<name>A0A2W5SRN4_ANCNO</name>
<feature type="signal peptide" evidence="1">
    <location>
        <begin position="1"/>
        <end position="33"/>
    </location>
</feature>
<accession>A0A2W5SRN4</accession>
<keyword evidence="1" id="KW-0732">Signal</keyword>
<evidence type="ECO:0000256" key="1">
    <source>
        <dbReference type="SAM" id="SignalP"/>
    </source>
</evidence>
<proteinExistence type="predicted"/>
<gene>
    <name evidence="2" type="ORF">DI549_01740</name>
</gene>
<sequence length="119" mass="12330">MLPVMRCWSLRRVLVLLLAVLITAGMNLSMAHASDVTAKKVVTADVGVSAYDGCQGCPNGGDHGVNGAACAALCATPVLAVLPQEALALDLQRTVSFAGHSPLLHGMAMPPDPYPPRLI</sequence>
<comment type="caution">
    <text evidence="2">The sequence shown here is derived from an EMBL/GenBank/DDBJ whole genome shotgun (WGS) entry which is preliminary data.</text>
</comment>
<evidence type="ECO:0000313" key="3">
    <source>
        <dbReference type="Proteomes" id="UP000248887"/>
    </source>
</evidence>
<dbReference type="EMBL" id="QFQD01000003">
    <property type="protein sequence ID" value="PZQ85427.1"/>
    <property type="molecule type" value="Genomic_DNA"/>
</dbReference>
<organism evidence="2 3">
    <name type="scientific">Ancylobacter novellus</name>
    <name type="common">Thiobacillus novellus</name>
    <dbReference type="NCBI Taxonomy" id="921"/>
    <lineage>
        <taxon>Bacteria</taxon>
        <taxon>Pseudomonadati</taxon>
        <taxon>Pseudomonadota</taxon>
        <taxon>Alphaproteobacteria</taxon>
        <taxon>Hyphomicrobiales</taxon>
        <taxon>Xanthobacteraceae</taxon>
        <taxon>Ancylobacter</taxon>
    </lineage>
</organism>
<dbReference type="AlphaFoldDB" id="A0A2W5SRN4"/>